<dbReference type="InterPro" id="IPR005467">
    <property type="entry name" value="His_kinase_dom"/>
</dbReference>
<dbReference type="Gene3D" id="3.30.565.10">
    <property type="entry name" value="Histidine kinase-like ATPase, C-terminal domain"/>
    <property type="match status" value="1"/>
</dbReference>
<evidence type="ECO:0000259" key="9">
    <source>
        <dbReference type="PROSITE" id="PS50109"/>
    </source>
</evidence>
<evidence type="ECO:0000313" key="12">
    <source>
        <dbReference type="Proteomes" id="UP000006757"/>
    </source>
</evidence>
<comment type="catalytic activity">
    <reaction evidence="1">
        <text>ATP + protein L-histidine = ADP + protein N-phospho-L-histidine.</text>
        <dbReference type="EC" id="2.7.13.3"/>
    </reaction>
</comment>
<feature type="transmembrane region" description="Helical" evidence="8">
    <location>
        <begin position="171"/>
        <end position="191"/>
    </location>
</feature>
<keyword evidence="5" id="KW-0418">Kinase</keyword>
<dbReference type="PRINTS" id="PR00344">
    <property type="entry name" value="BCTRLSENSOR"/>
</dbReference>
<keyword evidence="8" id="KW-0472">Membrane</keyword>
<dbReference type="GO" id="GO:0005886">
    <property type="term" value="C:plasma membrane"/>
    <property type="evidence" value="ECO:0007669"/>
    <property type="project" value="TreeGrafter"/>
</dbReference>
<dbReference type="PROSITE" id="PS50109">
    <property type="entry name" value="HIS_KIN"/>
    <property type="match status" value="1"/>
</dbReference>
<dbReference type="SMART" id="SM00448">
    <property type="entry name" value="REC"/>
    <property type="match status" value="1"/>
</dbReference>
<feature type="domain" description="Histidine kinase" evidence="9">
    <location>
        <begin position="292"/>
        <end position="546"/>
    </location>
</feature>
<dbReference type="Proteomes" id="UP000006757">
    <property type="component" value="Unassembled WGS sequence"/>
</dbReference>
<proteinExistence type="predicted"/>
<accession>K1VQS6</accession>
<dbReference type="InterPro" id="IPR036097">
    <property type="entry name" value="HisK_dim/P_sf"/>
</dbReference>
<dbReference type="PROSITE" id="PS50110">
    <property type="entry name" value="RESPONSE_REGULATORY"/>
    <property type="match status" value="1"/>
</dbReference>
<feature type="region of interest" description="Disordered" evidence="7">
    <location>
        <begin position="602"/>
        <end position="625"/>
    </location>
</feature>
<keyword evidence="12" id="KW-1185">Reference proteome</keyword>
<dbReference type="InterPro" id="IPR003594">
    <property type="entry name" value="HATPase_dom"/>
</dbReference>
<dbReference type="CDD" id="cd17546">
    <property type="entry name" value="REC_hyHK_CKI1_RcsC-like"/>
    <property type="match status" value="1"/>
</dbReference>
<dbReference type="PANTHER" id="PTHR43047">
    <property type="entry name" value="TWO-COMPONENT HISTIDINE PROTEIN KINASE"/>
    <property type="match status" value="1"/>
</dbReference>
<dbReference type="Pfam" id="PF02518">
    <property type="entry name" value="HATPase_c"/>
    <property type="match status" value="1"/>
</dbReference>
<evidence type="ECO:0000256" key="5">
    <source>
        <dbReference type="ARBA" id="ARBA00022777"/>
    </source>
</evidence>
<evidence type="ECO:0000259" key="10">
    <source>
        <dbReference type="PROSITE" id="PS50110"/>
    </source>
</evidence>
<keyword evidence="3 6" id="KW-0597">Phosphoprotein</keyword>
<dbReference type="GO" id="GO:0009927">
    <property type="term" value="F:histidine phosphotransfer kinase activity"/>
    <property type="evidence" value="ECO:0007669"/>
    <property type="project" value="TreeGrafter"/>
</dbReference>
<dbReference type="SUPFAM" id="SSF55874">
    <property type="entry name" value="ATPase domain of HSP90 chaperone/DNA topoisomerase II/histidine kinase"/>
    <property type="match status" value="1"/>
</dbReference>
<dbReference type="eggNOG" id="KOG0519">
    <property type="taxonomic scope" value="Eukaryota"/>
</dbReference>
<evidence type="ECO:0000256" key="1">
    <source>
        <dbReference type="ARBA" id="ARBA00000085"/>
    </source>
</evidence>
<dbReference type="CDD" id="cd00082">
    <property type="entry name" value="HisKA"/>
    <property type="match status" value="1"/>
</dbReference>
<dbReference type="EC" id="2.7.13.3" evidence="2"/>
<evidence type="ECO:0000256" key="2">
    <source>
        <dbReference type="ARBA" id="ARBA00012438"/>
    </source>
</evidence>
<keyword evidence="4" id="KW-0808">Transferase</keyword>
<feature type="region of interest" description="Disordered" evidence="7">
    <location>
        <begin position="444"/>
        <end position="464"/>
    </location>
</feature>
<dbReference type="PANTHER" id="PTHR43047:SF66">
    <property type="entry name" value="HISKA"/>
    <property type="match status" value="1"/>
</dbReference>
<evidence type="ECO:0000256" key="6">
    <source>
        <dbReference type="PROSITE-ProRule" id="PRU00169"/>
    </source>
</evidence>
<dbReference type="HOGENOM" id="CLU_006108_0_0_1"/>
<dbReference type="SUPFAM" id="SSF52172">
    <property type="entry name" value="CheY-like"/>
    <property type="match status" value="1"/>
</dbReference>
<dbReference type="GO" id="GO:0000155">
    <property type="term" value="F:phosphorelay sensor kinase activity"/>
    <property type="evidence" value="ECO:0007669"/>
    <property type="project" value="InterPro"/>
</dbReference>
<evidence type="ECO:0000313" key="11">
    <source>
        <dbReference type="EMBL" id="EKC99087.1"/>
    </source>
</evidence>
<dbReference type="InterPro" id="IPR011006">
    <property type="entry name" value="CheY-like_superfamily"/>
</dbReference>
<dbReference type="InterPro" id="IPR001789">
    <property type="entry name" value="Sig_transdc_resp-reg_receiver"/>
</dbReference>
<feature type="compositionally biased region" description="Low complexity" evidence="7">
    <location>
        <begin position="605"/>
        <end position="620"/>
    </location>
</feature>
<dbReference type="OrthoDB" id="60033at2759"/>
<keyword evidence="8" id="KW-0812">Transmembrane</keyword>
<feature type="modified residue" description="4-aspartylphosphate" evidence="6">
    <location>
        <position position="703"/>
    </location>
</feature>
<feature type="domain" description="Response regulatory" evidence="10">
    <location>
        <begin position="649"/>
        <end position="768"/>
    </location>
</feature>
<dbReference type="OMA" id="KSEMHYN"/>
<dbReference type="Gene3D" id="1.10.287.130">
    <property type="match status" value="1"/>
</dbReference>
<dbReference type="InterPro" id="IPR036890">
    <property type="entry name" value="HATPase_C_sf"/>
</dbReference>
<evidence type="ECO:0000256" key="7">
    <source>
        <dbReference type="SAM" id="MobiDB-lite"/>
    </source>
</evidence>
<dbReference type="AlphaFoldDB" id="K1VQS6"/>
<keyword evidence="8" id="KW-1133">Transmembrane helix</keyword>
<dbReference type="Pfam" id="PF00512">
    <property type="entry name" value="HisKA"/>
    <property type="match status" value="1"/>
</dbReference>
<comment type="caution">
    <text evidence="11">The sequence shown here is derived from an EMBL/GenBank/DDBJ whole genome shotgun (WGS) entry which is preliminary data.</text>
</comment>
<dbReference type="STRING" id="1220162.K1VQS6"/>
<gene>
    <name evidence="11" type="ORF">A1Q2_06628</name>
</gene>
<name>K1VQS6_TRIAC</name>
<dbReference type="SMART" id="SM00388">
    <property type="entry name" value="HisKA"/>
    <property type="match status" value="1"/>
</dbReference>
<dbReference type="InParanoid" id="K1VQS6"/>
<dbReference type="InterPro" id="IPR004358">
    <property type="entry name" value="Sig_transdc_His_kin-like_C"/>
</dbReference>
<dbReference type="Gene3D" id="3.40.50.2300">
    <property type="match status" value="1"/>
</dbReference>
<dbReference type="SMART" id="SM00387">
    <property type="entry name" value="HATPase_c"/>
    <property type="match status" value="1"/>
</dbReference>
<feature type="region of interest" description="Disordered" evidence="7">
    <location>
        <begin position="1"/>
        <end position="33"/>
    </location>
</feature>
<feature type="transmembrane region" description="Helical" evidence="8">
    <location>
        <begin position="234"/>
        <end position="250"/>
    </location>
</feature>
<protein>
    <recommendedName>
        <fullName evidence="2">histidine kinase</fullName>
        <ecNumber evidence="2">2.7.13.3</ecNumber>
    </recommendedName>
</protein>
<dbReference type="Pfam" id="PF00072">
    <property type="entry name" value="Response_reg"/>
    <property type="match status" value="1"/>
</dbReference>
<evidence type="ECO:0000256" key="4">
    <source>
        <dbReference type="ARBA" id="ARBA00022679"/>
    </source>
</evidence>
<dbReference type="EMBL" id="AMBO01000376">
    <property type="protein sequence ID" value="EKC99087.1"/>
    <property type="molecule type" value="Genomic_DNA"/>
</dbReference>
<reference evidence="11 12" key="1">
    <citation type="journal article" date="2012" name="Eukaryot. Cell">
        <title>Genome sequence of the Trichosporon asahii environmental strain CBS 8904.</title>
        <authorList>
            <person name="Yang R.Y."/>
            <person name="Li H.T."/>
            <person name="Zhu H."/>
            <person name="Zhou G.P."/>
            <person name="Wang M."/>
            <person name="Wang L."/>
        </authorList>
    </citation>
    <scope>NUCLEOTIDE SEQUENCE [LARGE SCALE GENOMIC DNA]</scope>
    <source>
        <strain evidence="11 12">CBS 8904</strain>
    </source>
</reference>
<organism evidence="11 12">
    <name type="scientific">Trichosporon asahii var. asahii (strain CBS 8904)</name>
    <name type="common">Yeast</name>
    <dbReference type="NCBI Taxonomy" id="1220162"/>
    <lineage>
        <taxon>Eukaryota</taxon>
        <taxon>Fungi</taxon>
        <taxon>Dikarya</taxon>
        <taxon>Basidiomycota</taxon>
        <taxon>Agaricomycotina</taxon>
        <taxon>Tremellomycetes</taxon>
        <taxon>Trichosporonales</taxon>
        <taxon>Trichosporonaceae</taxon>
        <taxon>Trichosporon</taxon>
    </lineage>
</organism>
<evidence type="ECO:0000256" key="8">
    <source>
        <dbReference type="SAM" id="Phobius"/>
    </source>
</evidence>
<evidence type="ECO:0000256" key="3">
    <source>
        <dbReference type="ARBA" id="ARBA00022553"/>
    </source>
</evidence>
<dbReference type="InterPro" id="IPR003661">
    <property type="entry name" value="HisK_dim/P_dom"/>
</dbReference>
<dbReference type="SUPFAM" id="SSF47384">
    <property type="entry name" value="Homodimeric domain of signal transducing histidine kinase"/>
    <property type="match status" value="1"/>
</dbReference>
<feature type="transmembrane region" description="Helical" evidence="8">
    <location>
        <begin position="203"/>
        <end position="222"/>
    </location>
</feature>
<sequence length="771" mass="85082">MRWTGRRNDTDEEQWAGTTVGDPLPCDDTSPPPVQRSAFSAFVHRFLTPRWTASETLTEKTWGEELEDLAEKPRRSIDDYKGEFTWVVVDNDLLLPQQPKSNIESEREIAEMAPPARAASISVGQGAAASAFCMGQRVLKDNVFPFFKSFAYMSFPDKAQERSFQHETSKAGACAGAFFLGLSTVLSIAFTKRWTTWNYYNRALHLFGITAWAVGMAGLFVGQPKADLPMWRNVILATVFHHILVWAAFFRERADRQLFTLRSQLKAQYRAVQAAQEMERRALESKRQFFSYIFHEVRVPLNTARLALANLHAEGAFLELQADQRDLILGLDSSMRLMEKVLNDVLSFNKMEDGRLAFSRAPFSLHSAVNEAALLHRAAAEAAGLEFHIELDERIDALGAIVGDELRVRQVCSNLLSNAFKFTQQGGVRLVTKLLHSDYTHPRAAAGTRMRSQSTGTLTPARPGSDVSIRVEVHDTGAGLSLADMQGNRLFSPYVQTEIGRRQGGKGSGLGLALVTQIVKLAGGRLGVNSEPGHGSTFWFEMSFPLSNDAPTHAPQESLPLTFPGSPTTPCGPGEDPRFPMSVTSRSSYERRESLSAVGEDIPLTGSVRSGRSVRSPTPRGLAAPPLASASIRRAVRHVPRLSSSIGLNTLVVDDDELTRDLMMRTVRRLGHQVILARNGMEALRVLKAAYEDGNPIDIVFLDNQMPAMSGVETARAIRALQWDVYIVGCTGNALQEDQDEYKQAGADAIVTKPVSVAAIREKLDLVRSRV</sequence>